<dbReference type="SUPFAM" id="SSF56112">
    <property type="entry name" value="Protein kinase-like (PK-like)"/>
    <property type="match status" value="1"/>
</dbReference>
<gene>
    <name evidence="4" type="ordered locus">A2cp1_2240</name>
</gene>
<evidence type="ECO:0000259" key="3">
    <source>
        <dbReference type="Pfam" id="PF03109"/>
    </source>
</evidence>
<organism evidence="4 5">
    <name type="scientific">Anaeromyxobacter dehalogenans (strain ATCC BAA-258 / DSM 21875 / 2CP-1)</name>
    <dbReference type="NCBI Taxonomy" id="455488"/>
    <lineage>
        <taxon>Bacteria</taxon>
        <taxon>Pseudomonadati</taxon>
        <taxon>Myxococcota</taxon>
        <taxon>Myxococcia</taxon>
        <taxon>Myxococcales</taxon>
        <taxon>Cystobacterineae</taxon>
        <taxon>Anaeromyxobacteraceae</taxon>
        <taxon>Anaeromyxobacter</taxon>
    </lineage>
</organism>
<evidence type="ECO:0000313" key="4">
    <source>
        <dbReference type="EMBL" id="ACL65578.1"/>
    </source>
</evidence>
<name>B8JA59_ANAD2</name>
<dbReference type="RefSeq" id="WP_012633416.1">
    <property type="nucleotide sequence ID" value="NC_011891.1"/>
</dbReference>
<keyword evidence="2" id="KW-1133">Transmembrane helix</keyword>
<dbReference type="EMBL" id="CP001359">
    <property type="protein sequence ID" value="ACL65578.1"/>
    <property type="molecule type" value="Genomic_DNA"/>
</dbReference>
<reference evidence="4" key="1">
    <citation type="submission" date="2009-01" db="EMBL/GenBank/DDBJ databases">
        <title>Complete sequence of Anaeromyxobacter dehalogenans 2CP-1.</title>
        <authorList>
            <consortium name="US DOE Joint Genome Institute"/>
            <person name="Lucas S."/>
            <person name="Copeland A."/>
            <person name="Lapidus A."/>
            <person name="Glavina del Rio T."/>
            <person name="Dalin E."/>
            <person name="Tice H."/>
            <person name="Bruce D."/>
            <person name="Goodwin L."/>
            <person name="Pitluck S."/>
            <person name="Saunders E."/>
            <person name="Brettin T."/>
            <person name="Detter J.C."/>
            <person name="Han C."/>
            <person name="Larimer F."/>
            <person name="Land M."/>
            <person name="Hauser L."/>
            <person name="Kyrpides N."/>
            <person name="Ovchinnikova G."/>
            <person name="Beliaev A.S."/>
            <person name="Richardson P."/>
        </authorList>
    </citation>
    <scope>NUCLEOTIDE SEQUENCE</scope>
    <source>
        <strain evidence="4">2CP-1</strain>
    </source>
</reference>
<keyword evidence="2" id="KW-0812">Transmembrane</keyword>
<dbReference type="PANTHER" id="PTHR10566">
    <property type="entry name" value="CHAPERONE-ACTIVITY OF BC1 COMPLEX CABC1 -RELATED"/>
    <property type="match status" value="1"/>
</dbReference>
<protein>
    <submittedName>
        <fullName evidence="4">ABC-1 domain protein</fullName>
    </submittedName>
</protein>
<dbReference type="KEGG" id="acp:A2cp1_2240"/>
<dbReference type="CDD" id="cd05121">
    <property type="entry name" value="ABC1_ADCK3-like"/>
    <property type="match status" value="1"/>
</dbReference>
<dbReference type="InterPro" id="IPR011009">
    <property type="entry name" value="Kinase-like_dom_sf"/>
</dbReference>
<dbReference type="HOGENOM" id="CLU_006533_0_2_7"/>
<dbReference type="InterPro" id="IPR004147">
    <property type="entry name" value="ABC1_dom"/>
</dbReference>
<evidence type="ECO:0000313" key="5">
    <source>
        <dbReference type="Proteomes" id="UP000007089"/>
    </source>
</evidence>
<dbReference type="Proteomes" id="UP000007089">
    <property type="component" value="Chromosome"/>
</dbReference>
<accession>B8JA59</accession>
<dbReference type="PANTHER" id="PTHR10566:SF113">
    <property type="entry name" value="PROTEIN ACTIVITY OF BC1 COMPLEX KINASE 7, CHLOROPLASTIC"/>
    <property type="match status" value="1"/>
</dbReference>
<evidence type="ECO:0000256" key="1">
    <source>
        <dbReference type="ARBA" id="ARBA00009670"/>
    </source>
</evidence>
<evidence type="ECO:0000256" key="2">
    <source>
        <dbReference type="SAM" id="Phobius"/>
    </source>
</evidence>
<keyword evidence="5" id="KW-1185">Reference proteome</keyword>
<dbReference type="Pfam" id="PF03109">
    <property type="entry name" value="ABC1"/>
    <property type="match status" value="1"/>
</dbReference>
<comment type="similarity">
    <text evidence="1">Belongs to the protein kinase superfamily. ADCK protein kinase family.</text>
</comment>
<proteinExistence type="inferred from homology"/>
<keyword evidence="2" id="KW-0472">Membrane</keyword>
<dbReference type="InterPro" id="IPR050154">
    <property type="entry name" value="UbiB_kinase"/>
</dbReference>
<feature type="domain" description="ABC1 atypical kinase-like" evidence="3">
    <location>
        <begin position="94"/>
        <end position="337"/>
    </location>
</feature>
<feature type="transmembrane region" description="Helical" evidence="2">
    <location>
        <begin position="520"/>
        <end position="542"/>
    </location>
</feature>
<feature type="transmembrane region" description="Helical" evidence="2">
    <location>
        <begin position="493"/>
        <end position="514"/>
    </location>
</feature>
<sequence length="557" mass="61102">MLGRAFQDLNRLRQISAAMARHGFGAYLERMRLRDVLGRDAPPPGEPLPPPDRSTAARFRTMLGELGPTFIKLGQLLSSRPDVLPSHWVDELEKLQDACPPVGVAEIRDEIERGLGRPVETLFAALDPVPLASASIAQVHRATTHEGVQVVVKVQRPRIREQIESDLALLHDLAGLLEAVIEETGIYTPTGVMEEFDRTIHEELDFSNEARNATAMYETSAGREFLVIPRVHKALSCDTVLTLDYVEGVKVSDVTAEAGFDLEQVARNVIEASFRQLFEDGLFHGDPHPGNILVLPGNRIALLDFGLVGRLSRVQQEALVTLIVAVALRDPETVARVLNRIGVPDARAPITEFREDIRVILDRYLGLRLDEIRSATLLRDLLDLAIRHRIRIPKEYAVLAKASVTIEGIIRRLYPKLDILEVGLPYAKELLLSRFNPSDASGLVMRSLLKLQGLAEDVPTQLSQILVDLEGGKFRVNVASDAIDRIGGHVRALAVLVFLGLLAAGLTVGGLVVLASGEGLLGGLALGAAAVLCAFAAAYHLATLRMRKISLRRWLKR</sequence>
<dbReference type="AlphaFoldDB" id="B8JA59"/>